<evidence type="ECO:0000256" key="2">
    <source>
        <dbReference type="SAM" id="Phobius"/>
    </source>
</evidence>
<feature type="compositionally biased region" description="Low complexity" evidence="1">
    <location>
        <begin position="82"/>
        <end position="91"/>
    </location>
</feature>
<keyword evidence="2" id="KW-0812">Transmembrane</keyword>
<feature type="transmembrane region" description="Helical" evidence="2">
    <location>
        <begin position="236"/>
        <end position="257"/>
    </location>
</feature>
<gene>
    <name evidence="3" type="ORF">PHYBOEH_005591</name>
</gene>
<reference evidence="3" key="1">
    <citation type="submission" date="2021-02" db="EMBL/GenBank/DDBJ databases">
        <authorList>
            <person name="Palmer J.M."/>
        </authorList>
    </citation>
    <scope>NUCLEOTIDE SEQUENCE</scope>
    <source>
        <strain evidence="3">SCRP23</strain>
    </source>
</reference>
<dbReference type="EMBL" id="JAGDFL010000294">
    <property type="protein sequence ID" value="KAG7394158.1"/>
    <property type="molecule type" value="Genomic_DNA"/>
</dbReference>
<feature type="compositionally biased region" description="Acidic residues" evidence="1">
    <location>
        <begin position="49"/>
        <end position="69"/>
    </location>
</feature>
<dbReference type="OrthoDB" id="126762at2759"/>
<keyword evidence="2" id="KW-0472">Membrane</keyword>
<accession>A0A8T1WP86</accession>
<dbReference type="Proteomes" id="UP000693981">
    <property type="component" value="Unassembled WGS sequence"/>
</dbReference>
<feature type="compositionally biased region" description="Low complexity" evidence="1">
    <location>
        <begin position="304"/>
        <end position="319"/>
    </location>
</feature>
<name>A0A8T1WP86_9STRA</name>
<feature type="compositionally biased region" description="Polar residues" evidence="1">
    <location>
        <begin position="286"/>
        <end position="303"/>
    </location>
</feature>
<feature type="compositionally biased region" description="Basic and acidic residues" evidence="1">
    <location>
        <begin position="135"/>
        <end position="146"/>
    </location>
</feature>
<evidence type="ECO:0000313" key="3">
    <source>
        <dbReference type="EMBL" id="KAG7394158.1"/>
    </source>
</evidence>
<evidence type="ECO:0000256" key="1">
    <source>
        <dbReference type="SAM" id="MobiDB-lite"/>
    </source>
</evidence>
<keyword evidence="2" id="KW-1133">Transmembrane helix</keyword>
<dbReference type="AlphaFoldDB" id="A0A8T1WP86"/>
<keyword evidence="4" id="KW-1185">Reference proteome</keyword>
<sequence length="382" mass="42727">MLGSSKWSTAAARPPRPRPTSAKLSASSTTYSRTALMSARPDFASYEVSSEDEEEEVVEDDDGDDDEAEFGAAAEQEHKRQQQQLQQAHSQQPRRRYWSGKQTVSTSMHRSSSKPTFRPASAPAGRPKSATTTRSARDKLSNEDKRKQRSAAAMSIAYLRAAAEKKKARDREFARELFREETEFRKKITVKIEQANKMMTALGSAKSYSSAPDRDGAHMIRVQDPASGSRVISVEVFHILSTFIFCILLFAFAVELLNLSSRVFSLREFEHLASVPLGHFASSPAGNNAPSKHISSSVFHSKTPSQRPRSGRLSSRPSSATTRDSQWEPETQRSRVKIKPADRTQVQEELRGVLESTIELTKVLQEQLHELKLKGWNVTTRC</sequence>
<organism evidence="3 4">
    <name type="scientific">Phytophthora boehmeriae</name>
    <dbReference type="NCBI Taxonomy" id="109152"/>
    <lineage>
        <taxon>Eukaryota</taxon>
        <taxon>Sar</taxon>
        <taxon>Stramenopiles</taxon>
        <taxon>Oomycota</taxon>
        <taxon>Peronosporomycetes</taxon>
        <taxon>Peronosporales</taxon>
        <taxon>Peronosporaceae</taxon>
        <taxon>Phytophthora</taxon>
    </lineage>
</organism>
<feature type="region of interest" description="Disordered" evidence="1">
    <location>
        <begin position="286"/>
        <end position="342"/>
    </location>
</feature>
<proteinExistence type="predicted"/>
<comment type="caution">
    <text evidence="3">The sequence shown here is derived from an EMBL/GenBank/DDBJ whole genome shotgun (WGS) entry which is preliminary data.</text>
</comment>
<feature type="compositionally biased region" description="Polar residues" evidence="1">
    <location>
        <begin position="100"/>
        <end position="115"/>
    </location>
</feature>
<feature type="region of interest" description="Disordered" evidence="1">
    <location>
        <begin position="1"/>
        <end position="151"/>
    </location>
</feature>
<feature type="compositionally biased region" description="Polar residues" evidence="1">
    <location>
        <begin position="23"/>
        <end position="35"/>
    </location>
</feature>
<evidence type="ECO:0000313" key="4">
    <source>
        <dbReference type="Proteomes" id="UP000693981"/>
    </source>
</evidence>
<evidence type="ECO:0008006" key="5">
    <source>
        <dbReference type="Google" id="ProtNLM"/>
    </source>
</evidence>
<protein>
    <recommendedName>
        <fullName evidence="5">Transmembrane protein</fullName>
    </recommendedName>
</protein>